<reference evidence="4" key="1">
    <citation type="submission" date="2013-11" db="EMBL/GenBank/DDBJ databases">
        <authorList>
            <person name="Hoang H.T."/>
            <person name="Killian M.L."/>
            <person name="Madson D.M."/>
            <person name="Arruda P.H.E."/>
            <person name="Sun D."/>
            <person name="Schwartz K.J."/>
            <person name="Yoon K."/>
        </authorList>
    </citation>
    <scope>NUCLEOTIDE SEQUENCE [LARGE SCALE GENOMIC DNA]</scope>
    <source>
        <strain evidence="4">CDK2</strain>
    </source>
</reference>
<name>A0A0P7GQD0_9EURY</name>
<gene>
    <name evidence="3" type="ORF">SY89_02114</name>
</gene>
<dbReference type="OrthoDB" id="214676at2157"/>
<keyword evidence="1" id="KW-0472">Membrane</keyword>
<dbReference type="RefSeq" id="WP_054584010.1">
    <property type="nucleotide sequence ID" value="NZ_LGUC01000001.1"/>
</dbReference>
<dbReference type="EMBL" id="LGUC01000001">
    <property type="protein sequence ID" value="KPN31370.1"/>
    <property type="molecule type" value="Genomic_DNA"/>
</dbReference>
<feature type="transmembrane region" description="Helical" evidence="1">
    <location>
        <begin position="26"/>
        <end position="47"/>
    </location>
</feature>
<dbReference type="Pfam" id="PF26409">
    <property type="entry name" value="DUF8107"/>
    <property type="match status" value="1"/>
</dbReference>
<comment type="caution">
    <text evidence="3">The sequence shown here is derived from an EMBL/GenBank/DDBJ whole genome shotgun (WGS) entry which is preliminary data.</text>
</comment>
<dbReference type="InterPro" id="IPR058420">
    <property type="entry name" value="DUF8107"/>
</dbReference>
<protein>
    <recommendedName>
        <fullName evidence="2">DUF8107 domain-containing protein</fullName>
    </recommendedName>
</protein>
<dbReference type="STRING" id="699431.SY89_02114"/>
<evidence type="ECO:0000259" key="2">
    <source>
        <dbReference type="Pfam" id="PF26409"/>
    </source>
</evidence>
<evidence type="ECO:0000313" key="3">
    <source>
        <dbReference type="EMBL" id="KPN31370.1"/>
    </source>
</evidence>
<dbReference type="Proteomes" id="UP000050535">
    <property type="component" value="Unassembled WGS sequence"/>
</dbReference>
<keyword evidence="1" id="KW-0812">Transmembrane</keyword>
<sequence>MSEEDDGPTGREGFEAATERSAGNPWVVHGLNLVLSTVFAVTIIWGLDFVGSVAFTPVNVATATVLIFTAAYLMSVR</sequence>
<proteinExistence type="predicted"/>
<feature type="transmembrane region" description="Helical" evidence="1">
    <location>
        <begin position="53"/>
        <end position="74"/>
    </location>
</feature>
<keyword evidence="1" id="KW-1133">Transmembrane helix</keyword>
<accession>A0A0P7GQD0</accession>
<feature type="domain" description="DUF8107" evidence="2">
    <location>
        <begin position="3"/>
        <end position="75"/>
    </location>
</feature>
<keyword evidence="4" id="KW-1185">Reference proteome</keyword>
<organism evidence="3 4">
    <name type="scientific">Halolamina pelagica</name>
    <dbReference type="NCBI Taxonomy" id="699431"/>
    <lineage>
        <taxon>Archaea</taxon>
        <taxon>Methanobacteriati</taxon>
        <taxon>Methanobacteriota</taxon>
        <taxon>Stenosarchaea group</taxon>
        <taxon>Halobacteria</taxon>
        <taxon>Halobacteriales</taxon>
        <taxon>Haloferacaceae</taxon>
    </lineage>
</organism>
<evidence type="ECO:0000313" key="4">
    <source>
        <dbReference type="Proteomes" id="UP000050535"/>
    </source>
</evidence>
<evidence type="ECO:0000256" key="1">
    <source>
        <dbReference type="SAM" id="Phobius"/>
    </source>
</evidence>
<dbReference type="AlphaFoldDB" id="A0A0P7GQD0"/>